<evidence type="ECO:0008006" key="4">
    <source>
        <dbReference type="Google" id="ProtNLM"/>
    </source>
</evidence>
<evidence type="ECO:0000313" key="3">
    <source>
        <dbReference type="Proteomes" id="UP001206067"/>
    </source>
</evidence>
<reference evidence="2 3" key="1">
    <citation type="submission" date="2022-08" db="EMBL/GenBank/DDBJ databases">
        <title>Polyphasic taxonomy analysis of Qipengyuania sp.RS5-5.</title>
        <authorList>
            <person name="Xamxidin M."/>
            <person name="Wu M."/>
        </authorList>
    </citation>
    <scope>NUCLEOTIDE SEQUENCE [LARGE SCALE GENOMIC DNA]</scope>
    <source>
        <strain evidence="2 3">RS5-5</strain>
    </source>
</reference>
<keyword evidence="1" id="KW-1133">Transmembrane helix</keyword>
<name>A0ABT1XMY3_9SPHN</name>
<gene>
    <name evidence="2" type="ORF">NSO95_03575</name>
</gene>
<dbReference type="EMBL" id="JANKHH010000003">
    <property type="protein sequence ID" value="MCR2833014.1"/>
    <property type="molecule type" value="Genomic_DNA"/>
</dbReference>
<proteinExistence type="predicted"/>
<evidence type="ECO:0000256" key="1">
    <source>
        <dbReference type="SAM" id="Phobius"/>
    </source>
</evidence>
<feature type="transmembrane region" description="Helical" evidence="1">
    <location>
        <begin position="29"/>
        <end position="49"/>
    </location>
</feature>
<dbReference type="Proteomes" id="UP001206067">
    <property type="component" value="Unassembled WGS sequence"/>
</dbReference>
<keyword evidence="1" id="KW-0812">Transmembrane</keyword>
<evidence type="ECO:0000313" key="2">
    <source>
        <dbReference type="EMBL" id="MCR2833014.1"/>
    </source>
</evidence>
<dbReference type="RefSeq" id="WP_257594785.1">
    <property type="nucleotide sequence ID" value="NZ_JANKHH010000003.1"/>
</dbReference>
<accession>A0ABT1XMY3</accession>
<comment type="caution">
    <text evidence="2">The sequence shown here is derived from an EMBL/GenBank/DDBJ whole genome shotgun (WGS) entry which is preliminary data.</text>
</comment>
<sequence length="177" mass="19795">MRRFLGFLGSLGVGVMLTASGLVMDANSLIYSGIIIFALMTGLWLWAWARPVEVHVPDTLNASTISAPPPELDEEGRALWTLKSARHAAQVALVRRRTEQLRAAYYECEAAMLTAKRQFGVSTINFTKGRYEAILEIQIEYFDRVIPLLSSGHVDEAKRKARNFINNALKQLNQGED</sequence>
<protein>
    <recommendedName>
        <fullName evidence="4">DUF4760 domain-containing protein</fullName>
    </recommendedName>
</protein>
<keyword evidence="1" id="KW-0472">Membrane</keyword>
<keyword evidence="3" id="KW-1185">Reference proteome</keyword>
<organism evidence="2 3">
    <name type="scientific">Parerythrobacter lacustris</name>
    <dbReference type="NCBI Taxonomy" id="2969984"/>
    <lineage>
        <taxon>Bacteria</taxon>
        <taxon>Pseudomonadati</taxon>
        <taxon>Pseudomonadota</taxon>
        <taxon>Alphaproteobacteria</taxon>
        <taxon>Sphingomonadales</taxon>
        <taxon>Erythrobacteraceae</taxon>
        <taxon>Parerythrobacter</taxon>
    </lineage>
</organism>